<feature type="transmembrane region" description="Helical" evidence="1">
    <location>
        <begin position="21"/>
        <end position="37"/>
    </location>
</feature>
<gene>
    <name evidence="2" type="ORF">RIF29_26818</name>
</gene>
<comment type="caution">
    <text evidence="2">The sequence shown here is derived from an EMBL/GenBank/DDBJ whole genome shotgun (WGS) entry which is preliminary data.</text>
</comment>
<keyword evidence="1" id="KW-0472">Membrane</keyword>
<dbReference type="AlphaFoldDB" id="A0AAN9ENQ0"/>
<evidence type="ECO:0000313" key="3">
    <source>
        <dbReference type="Proteomes" id="UP001372338"/>
    </source>
</evidence>
<sequence>MEMDLLQRLQKMWSIRRYFKIYIAISFEISYLFTLLIESEMKDLLCRRMFSTKFVGILQQEKNFITDIITIKREL</sequence>
<evidence type="ECO:0000256" key="1">
    <source>
        <dbReference type="SAM" id="Phobius"/>
    </source>
</evidence>
<evidence type="ECO:0000313" key="2">
    <source>
        <dbReference type="EMBL" id="KAK7260616.1"/>
    </source>
</evidence>
<keyword evidence="3" id="KW-1185">Reference proteome</keyword>
<proteinExistence type="predicted"/>
<dbReference type="EMBL" id="JAYWIO010000005">
    <property type="protein sequence ID" value="KAK7260616.1"/>
    <property type="molecule type" value="Genomic_DNA"/>
</dbReference>
<keyword evidence="1" id="KW-0812">Transmembrane</keyword>
<accession>A0AAN9ENQ0</accession>
<protein>
    <submittedName>
        <fullName evidence="2">Uncharacterized protein</fullName>
    </submittedName>
</protein>
<keyword evidence="1" id="KW-1133">Transmembrane helix</keyword>
<dbReference type="Proteomes" id="UP001372338">
    <property type="component" value="Unassembled WGS sequence"/>
</dbReference>
<name>A0AAN9ENQ0_CROPI</name>
<reference evidence="2 3" key="1">
    <citation type="submission" date="2024-01" db="EMBL/GenBank/DDBJ databases">
        <title>The genomes of 5 underutilized Papilionoideae crops provide insights into root nodulation and disease resistanc.</title>
        <authorList>
            <person name="Yuan L."/>
        </authorList>
    </citation>
    <scope>NUCLEOTIDE SEQUENCE [LARGE SCALE GENOMIC DNA]</scope>
    <source>
        <strain evidence="2">ZHUSHIDOU_FW_LH</strain>
        <tissue evidence="2">Leaf</tissue>
    </source>
</reference>
<organism evidence="2 3">
    <name type="scientific">Crotalaria pallida</name>
    <name type="common">Smooth rattlebox</name>
    <name type="synonym">Crotalaria striata</name>
    <dbReference type="NCBI Taxonomy" id="3830"/>
    <lineage>
        <taxon>Eukaryota</taxon>
        <taxon>Viridiplantae</taxon>
        <taxon>Streptophyta</taxon>
        <taxon>Embryophyta</taxon>
        <taxon>Tracheophyta</taxon>
        <taxon>Spermatophyta</taxon>
        <taxon>Magnoliopsida</taxon>
        <taxon>eudicotyledons</taxon>
        <taxon>Gunneridae</taxon>
        <taxon>Pentapetalae</taxon>
        <taxon>rosids</taxon>
        <taxon>fabids</taxon>
        <taxon>Fabales</taxon>
        <taxon>Fabaceae</taxon>
        <taxon>Papilionoideae</taxon>
        <taxon>50 kb inversion clade</taxon>
        <taxon>genistoids sensu lato</taxon>
        <taxon>core genistoids</taxon>
        <taxon>Crotalarieae</taxon>
        <taxon>Crotalaria</taxon>
    </lineage>
</organism>